<sequence length="93" mass="10900">MGFTYDEPTLNYLIEGLEKVHFDTLKDILNNENQRISYKDLRLKVSQLVLDKTLHRLLGARFVDIEKDAVDSRVNYYFVTENGKNALQIHERG</sequence>
<dbReference type="EMBL" id="RHLK01000018">
    <property type="protein sequence ID" value="MVP02140.1"/>
    <property type="molecule type" value="Genomic_DNA"/>
</dbReference>
<name>A0A7X3K1I1_9BACL</name>
<evidence type="ECO:0008006" key="3">
    <source>
        <dbReference type="Google" id="ProtNLM"/>
    </source>
</evidence>
<organism evidence="1 2">
    <name type="scientific">Paenibacillus lutrae</name>
    <dbReference type="NCBI Taxonomy" id="2078573"/>
    <lineage>
        <taxon>Bacteria</taxon>
        <taxon>Bacillati</taxon>
        <taxon>Bacillota</taxon>
        <taxon>Bacilli</taxon>
        <taxon>Bacillales</taxon>
        <taxon>Paenibacillaceae</taxon>
        <taxon>Paenibacillus</taxon>
    </lineage>
</organism>
<dbReference type="AlphaFoldDB" id="A0A7X3K1I1"/>
<dbReference type="InterPro" id="IPR036388">
    <property type="entry name" value="WH-like_DNA-bd_sf"/>
</dbReference>
<dbReference type="RefSeq" id="WP_157338568.1">
    <property type="nucleotide sequence ID" value="NZ_RHLK01000018.1"/>
</dbReference>
<evidence type="ECO:0000313" key="1">
    <source>
        <dbReference type="EMBL" id="MVP02140.1"/>
    </source>
</evidence>
<evidence type="ECO:0000313" key="2">
    <source>
        <dbReference type="Proteomes" id="UP000490800"/>
    </source>
</evidence>
<keyword evidence="2" id="KW-1185">Reference proteome</keyword>
<dbReference type="InterPro" id="IPR036390">
    <property type="entry name" value="WH_DNA-bd_sf"/>
</dbReference>
<dbReference type="SUPFAM" id="SSF46785">
    <property type="entry name" value="Winged helix' DNA-binding domain"/>
    <property type="match status" value="1"/>
</dbReference>
<protein>
    <recommendedName>
        <fullName evidence="3">HTH hxlR-type domain-containing protein</fullName>
    </recommendedName>
</protein>
<dbReference type="Proteomes" id="UP000490800">
    <property type="component" value="Unassembled WGS sequence"/>
</dbReference>
<dbReference type="Gene3D" id="1.10.10.10">
    <property type="entry name" value="Winged helix-like DNA-binding domain superfamily/Winged helix DNA-binding domain"/>
    <property type="match status" value="1"/>
</dbReference>
<reference evidence="1 2" key="1">
    <citation type="journal article" date="2019" name="Microorganisms">
        <title>Paenibacillus lutrae sp. nov., A Chitinolytic Species Isolated from A River Otter in Castril Natural Park, Granada, Spain.</title>
        <authorList>
            <person name="Rodriguez M."/>
            <person name="Reina J.C."/>
            <person name="Bejar V."/>
            <person name="Llamas I."/>
        </authorList>
    </citation>
    <scope>NUCLEOTIDE SEQUENCE [LARGE SCALE GENOMIC DNA]</scope>
    <source>
        <strain evidence="1 2">N10</strain>
    </source>
</reference>
<proteinExistence type="predicted"/>
<accession>A0A7X3K1I1</accession>
<comment type="caution">
    <text evidence="1">The sequence shown here is derived from an EMBL/GenBank/DDBJ whole genome shotgun (WGS) entry which is preliminary data.</text>
</comment>
<gene>
    <name evidence="1" type="ORF">EDM21_21910</name>
</gene>